<reference evidence="1 2" key="1">
    <citation type="submission" date="2007-08" db="EMBL/GenBank/DDBJ databases">
        <authorList>
            <person name="Fulton L."/>
            <person name="Clifton S."/>
            <person name="Fulton B."/>
            <person name="Xu J."/>
            <person name="Minx P."/>
            <person name="Pepin K.H."/>
            <person name="Johnson M."/>
            <person name="Thiruvilangam P."/>
            <person name="Bhonagiri V."/>
            <person name="Nash W.E."/>
            <person name="Mardis E.R."/>
            <person name="Wilson R.K."/>
        </authorList>
    </citation>
    <scope>NUCLEOTIDE SEQUENCE [LARGE SCALE GENOMIC DNA]</scope>
    <source>
        <strain evidence="2">ATCC BAA-613 / DSM 15670 / CCUG 46953 / JCM 12243 / WAL 16351</strain>
    </source>
</reference>
<evidence type="ECO:0000313" key="2">
    <source>
        <dbReference type="Proteomes" id="UP000005396"/>
    </source>
</evidence>
<accession>A8RL91</accession>
<evidence type="ECO:0008006" key="3">
    <source>
        <dbReference type="Google" id="ProtNLM"/>
    </source>
</evidence>
<gene>
    <name evidence="1" type="ORF">CLOBOL_01538</name>
</gene>
<organism evidence="1 2">
    <name type="scientific">Enterocloster bolteae (strain ATCC BAA-613 / DSM 15670 / CCUG 46953 / JCM 12243 / WAL 16351)</name>
    <name type="common">Clostridium bolteae</name>
    <dbReference type="NCBI Taxonomy" id="411902"/>
    <lineage>
        <taxon>Bacteria</taxon>
        <taxon>Bacillati</taxon>
        <taxon>Bacillota</taxon>
        <taxon>Clostridia</taxon>
        <taxon>Lachnospirales</taxon>
        <taxon>Lachnospiraceae</taxon>
        <taxon>Enterocloster</taxon>
    </lineage>
</organism>
<comment type="caution">
    <text evidence="1">The sequence shown here is derived from an EMBL/GenBank/DDBJ whole genome shotgun (WGS) entry which is preliminary data.</text>
</comment>
<protein>
    <recommendedName>
        <fullName evidence="3">DUF3881 family protein</fullName>
    </recommendedName>
</protein>
<name>A8RL91_ENTBW</name>
<reference evidence="1 2" key="2">
    <citation type="submission" date="2007-09" db="EMBL/GenBank/DDBJ databases">
        <title>Draft genome sequence of Clostridium bolteae (ATCC BAA-613).</title>
        <authorList>
            <person name="Sudarsanam P."/>
            <person name="Ley R."/>
            <person name="Guruge J."/>
            <person name="Turnbaugh P.J."/>
            <person name="Mahowald M."/>
            <person name="Liep D."/>
            <person name="Gordon J."/>
        </authorList>
    </citation>
    <scope>NUCLEOTIDE SEQUENCE [LARGE SCALE GENOMIC DNA]</scope>
    <source>
        <strain evidence="2">ATCC BAA-613 / DSM 15670 / CCUG 46953 / JCM 12243 / WAL 16351</strain>
    </source>
</reference>
<dbReference type="eggNOG" id="ENOG502Z916">
    <property type="taxonomic scope" value="Bacteria"/>
</dbReference>
<dbReference type="Pfam" id="PF12997">
    <property type="entry name" value="DUF3881"/>
    <property type="match status" value="1"/>
</dbReference>
<dbReference type="AlphaFoldDB" id="A8RL91"/>
<dbReference type="HOGENOM" id="CLU_958785_0_0_9"/>
<proteinExistence type="predicted"/>
<dbReference type="EMBL" id="ABCC02000017">
    <property type="protein sequence ID" value="EDP18184.1"/>
    <property type="molecule type" value="Genomic_DNA"/>
</dbReference>
<sequence>MKEGDKMHKFMRTVGFSMYQKKQDMAKLLKRLVKEAEMTGRLAEQEGSRFCELRTEVAPGMGVAMIGEMSPKGTFSREYYFPYVKNPDVSSEAECSIQRHTERETYAGLLDEYRVGISLIFYMENSMEYRMRRSARQPVQPKGAALTGLAVQGKVLLPVNKTEKQAEDSRQAAKKRSSLLEAAKHGDEDAIETLTIEDIDLYSMVSRRIAHEDVYSIIETCFMPCGIECDQYSVIGEITEISTSANRITKEEIYNLKLDCNDMVFHVAINKQDLLGEPRIGRRFKGQVWMQGTVLF</sequence>
<evidence type="ECO:0000313" key="1">
    <source>
        <dbReference type="EMBL" id="EDP18184.1"/>
    </source>
</evidence>
<dbReference type="InterPro" id="IPR024541">
    <property type="entry name" value="DUF3881"/>
</dbReference>
<dbReference type="Proteomes" id="UP000005396">
    <property type="component" value="Unassembled WGS sequence"/>
</dbReference>
<dbReference type="PaxDb" id="411902-CLOBOL_01538"/>